<dbReference type="Gene3D" id="6.20.10.30">
    <property type="match status" value="1"/>
</dbReference>
<evidence type="ECO:0000256" key="10">
    <source>
        <dbReference type="ARBA" id="ARBA00023204"/>
    </source>
</evidence>
<feature type="region of interest" description="Disordered" evidence="12">
    <location>
        <begin position="738"/>
        <end position="772"/>
    </location>
</feature>
<dbReference type="CDD" id="cd00114">
    <property type="entry name" value="LIGANc"/>
    <property type="match status" value="1"/>
</dbReference>
<organism evidence="14">
    <name type="scientific">Ostreococcus mediterraneus</name>
    <dbReference type="NCBI Taxonomy" id="1486918"/>
    <lineage>
        <taxon>Eukaryota</taxon>
        <taxon>Viridiplantae</taxon>
        <taxon>Chlorophyta</taxon>
        <taxon>Mamiellophyceae</taxon>
        <taxon>Mamiellales</taxon>
        <taxon>Bathycoccaceae</taxon>
        <taxon>Ostreococcus</taxon>
    </lineage>
</organism>
<evidence type="ECO:0000259" key="13">
    <source>
        <dbReference type="PROSITE" id="PS50172"/>
    </source>
</evidence>
<keyword evidence="4" id="KW-0235">DNA replication</keyword>
<dbReference type="Gene3D" id="3.40.50.10190">
    <property type="entry name" value="BRCT domain"/>
    <property type="match status" value="1"/>
</dbReference>
<dbReference type="GO" id="GO:0006260">
    <property type="term" value="P:DNA replication"/>
    <property type="evidence" value="ECO:0007669"/>
    <property type="project" value="UniProtKB-KW"/>
</dbReference>
<dbReference type="PROSITE" id="PS01055">
    <property type="entry name" value="DNA_LIGASE_N1"/>
    <property type="match status" value="1"/>
</dbReference>
<dbReference type="InterPro" id="IPR013840">
    <property type="entry name" value="DNAligase_N"/>
</dbReference>
<name>A0A7S0PKE7_9CHLO</name>
<gene>
    <name evidence="14" type="ORF">OMED0929_LOCUS2772</name>
</gene>
<dbReference type="Gene3D" id="2.40.50.140">
    <property type="entry name" value="Nucleic acid-binding proteins"/>
    <property type="match status" value="1"/>
</dbReference>
<evidence type="ECO:0000256" key="1">
    <source>
        <dbReference type="ARBA" id="ARBA00001946"/>
    </source>
</evidence>
<keyword evidence="10" id="KW-0234">DNA repair</keyword>
<evidence type="ECO:0000256" key="7">
    <source>
        <dbReference type="ARBA" id="ARBA00022833"/>
    </source>
</evidence>
<dbReference type="InterPro" id="IPR013839">
    <property type="entry name" value="DNAligase_adenylation"/>
</dbReference>
<evidence type="ECO:0000256" key="11">
    <source>
        <dbReference type="ARBA" id="ARBA00034005"/>
    </source>
</evidence>
<sequence>MKSMLMRMSIVPRHSRHGLASSSTTTAEMRWSGVASTSAPRVRRESMRHSVVTRALEAEDSRPAGEELDLNAAASKNTDAIARRDAAAAELTRLDALILSHDVKYYNDAAPEISDAEYDALRRAYDTIEAEYPDLKATTSAGRRVGAPVDTSSGLPKISHARAMLSLGNAFNVEQVEAFMKRVEKHAASTTPVEYCAEPKIDGASASLRYEYGQLVYAVSRGDGQMGEDVTRHLMGARGVPQKLTGASVPPVLEIRGEVHVAEDDFKRVNARREVLGLRLFKNARNAAAGAMRLLDTADNQMPLRFLAYGWGAVGANDDDVDDSSMPWSTESEFLGEFLPSNGFDAVPCLGVATTLDELMEAHDALEIARPTMPYHIDGVVYKVNSTTLQNSLGADARQPRWAIAHKFTAMSGVTTLRAIEVQVGRTGALTPVAVLDSVDIGGASISRATLHNFDEIARKRLKIGAQVVVERAGDVIPRVVSLAGDDLEEASAMDPDAKPLPEWLPPTRCPDCGSSVARAPLSSSKGAMGSIVRCTGGLQCPSQSMERLLHFCARDALDIRGLARGTLETLHSEGVVKTPADIFTLERRFGPQSGAEVPSWWRYAGVKNSKGEIKQGSDGLKQSALKLFSAIELRRKGVPLYRFIYALGIPNIGAHTAKVLATHYGTLEAFKKAALAAAKGGPESLASAALTAIDGVGPVLTQSITEFWAERANARIVDEILATGVVVLDAKVGKAPKSQASRPALTSQTPAPADASAAPSITAPSQLPTAQPMEKTMEVTDLNSMKIVFTGSVDDMSREDVHDAIERHGGVVQSSISSKTACVIAGAGAGPSKLTKARELGVPVIDARTFLDAIASGRPVPLK</sequence>
<evidence type="ECO:0000256" key="8">
    <source>
        <dbReference type="ARBA" id="ARBA00022842"/>
    </source>
</evidence>
<feature type="region of interest" description="Disordered" evidence="12">
    <location>
        <begin position="12"/>
        <end position="48"/>
    </location>
</feature>
<dbReference type="SUPFAM" id="SSF50249">
    <property type="entry name" value="Nucleic acid-binding proteins"/>
    <property type="match status" value="1"/>
</dbReference>
<dbReference type="AlphaFoldDB" id="A0A7S0PKE7"/>
<evidence type="ECO:0000256" key="12">
    <source>
        <dbReference type="SAM" id="MobiDB-lite"/>
    </source>
</evidence>
<dbReference type="SMART" id="SM00292">
    <property type="entry name" value="BRCT"/>
    <property type="match status" value="1"/>
</dbReference>
<dbReference type="GO" id="GO:0046872">
    <property type="term" value="F:metal ion binding"/>
    <property type="evidence" value="ECO:0007669"/>
    <property type="project" value="UniProtKB-KW"/>
</dbReference>
<proteinExistence type="inferred from homology"/>
<dbReference type="InterPro" id="IPR001679">
    <property type="entry name" value="DNA_ligase"/>
</dbReference>
<dbReference type="SMART" id="SM00532">
    <property type="entry name" value="LIGANc"/>
    <property type="match status" value="1"/>
</dbReference>
<feature type="compositionally biased region" description="Low complexity" evidence="12">
    <location>
        <begin position="747"/>
        <end position="766"/>
    </location>
</feature>
<dbReference type="InterPro" id="IPR010994">
    <property type="entry name" value="RuvA_2-like"/>
</dbReference>
<dbReference type="EC" id="6.5.1.2" evidence="2"/>
<keyword evidence="8" id="KW-0460">Magnesium</keyword>
<evidence type="ECO:0000256" key="5">
    <source>
        <dbReference type="ARBA" id="ARBA00022723"/>
    </source>
</evidence>
<evidence type="ECO:0000256" key="4">
    <source>
        <dbReference type="ARBA" id="ARBA00022705"/>
    </source>
</evidence>
<dbReference type="PROSITE" id="PS01056">
    <property type="entry name" value="DNA_LIGASE_N2"/>
    <property type="match status" value="1"/>
</dbReference>
<reference evidence="14" key="1">
    <citation type="submission" date="2021-01" db="EMBL/GenBank/DDBJ databases">
        <authorList>
            <person name="Corre E."/>
            <person name="Pelletier E."/>
            <person name="Niang G."/>
            <person name="Scheremetjew M."/>
            <person name="Finn R."/>
            <person name="Kale V."/>
            <person name="Holt S."/>
            <person name="Cochrane G."/>
            <person name="Meng A."/>
            <person name="Brown T."/>
            <person name="Cohen L."/>
        </authorList>
    </citation>
    <scope>NUCLEOTIDE SEQUENCE</scope>
    <source>
        <strain evidence="14">Clade-D-RCC2572</strain>
    </source>
</reference>
<keyword evidence="3" id="KW-0436">Ligase</keyword>
<dbReference type="EMBL" id="HBEW01003362">
    <property type="protein sequence ID" value="CAD8580381.1"/>
    <property type="molecule type" value="Transcribed_RNA"/>
</dbReference>
<comment type="cofactor">
    <cofactor evidence="1">
        <name>Mg(2+)</name>
        <dbReference type="ChEBI" id="CHEBI:18420"/>
    </cofactor>
</comment>
<dbReference type="Gene3D" id="1.10.150.20">
    <property type="entry name" value="5' to 3' exonuclease, C-terminal subdomain"/>
    <property type="match status" value="2"/>
</dbReference>
<evidence type="ECO:0000256" key="3">
    <source>
        <dbReference type="ARBA" id="ARBA00022598"/>
    </source>
</evidence>
<dbReference type="InterPro" id="IPR001357">
    <property type="entry name" value="BRCT_dom"/>
</dbReference>
<dbReference type="PANTHER" id="PTHR23389:SF9">
    <property type="entry name" value="DNA LIGASE"/>
    <property type="match status" value="1"/>
</dbReference>
<dbReference type="SUPFAM" id="SSF52113">
    <property type="entry name" value="BRCT domain"/>
    <property type="match status" value="1"/>
</dbReference>
<dbReference type="InterPro" id="IPR018239">
    <property type="entry name" value="DNA_ligase_AS"/>
</dbReference>
<dbReference type="InterPro" id="IPR041663">
    <property type="entry name" value="DisA/LigA_HHH"/>
</dbReference>
<dbReference type="Pfam" id="PF12826">
    <property type="entry name" value="HHH_2"/>
    <property type="match status" value="1"/>
</dbReference>
<comment type="catalytic activity">
    <reaction evidence="11">
        <text>NAD(+) + (deoxyribonucleotide)n-3'-hydroxyl + 5'-phospho-(deoxyribonucleotide)m = (deoxyribonucleotide)n+m + AMP + beta-nicotinamide D-nucleotide.</text>
        <dbReference type="EC" id="6.5.1.2"/>
    </reaction>
</comment>
<dbReference type="Gene3D" id="1.10.287.610">
    <property type="entry name" value="Helix hairpin bin"/>
    <property type="match status" value="1"/>
</dbReference>
<dbReference type="GO" id="GO:0003911">
    <property type="term" value="F:DNA ligase (NAD+) activity"/>
    <property type="evidence" value="ECO:0007669"/>
    <property type="project" value="UniProtKB-EC"/>
</dbReference>
<keyword evidence="5" id="KW-0479">Metal-binding</keyword>
<keyword evidence="9" id="KW-0520">NAD</keyword>
<dbReference type="Gene3D" id="3.30.470.30">
    <property type="entry name" value="DNA ligase/mRNA capping enzyme"/>
    <property type="match status" value="1"/>
</dbReference>
<dbReference type="SUPFAM" id="SSF56091">
    <property type="entry name" value="DNA ligase/mRNA capping enzyme, catalytic domain"/>
    <property type="match status" value="1"/>
</dbReference>
<dbReference type="PANTHER" id="PTHR23389">
    <property type="entry name" value="CHROMOSOME TRANSMISSION FIDELITY FACTOR 18"/>
    <property type="match status" value="1"/>
</dbReference>
<keyword evidence="7" id="KW-0862">Zinc</keyword>
<dbReference type="NCBIfam" id="NF005932">
    <property type="entry name" value="PRK07956.1"/>
    <property type="match status" value="1"/>
</dbReference>
<dbReference type="InterPro" id="IPR036420">
    <property type="entry name" value="BRCT_dom_sf"/>
</dbReference>
<dbReference type="PROSITE" id="PS50172">
    <property type="entry name" value="BRCT"/>
    <property type="match status" value="1"/>
</dbReference>
<dbReference type="InterPro" id="IPR033136">
    <property type="entry name" value="DNA_ligase_CS"/>
</dbReference>
<feature type="domain" description="BRCT" evidence="13">
    <location>
        <begin position="778"/>
        <end position="864"/>
    </location>
</feature>
<dbReference type="InterPro" id="IPR012340">
    <property type="entry name" value="NA-bd_OB-fold"/>
</dbReference>
<protein>
    <recommendedName>
        <fullName evidence="2">DNA ligase (NAD(+))</fullName>
        <ecNumber evidence="2">6.5.1.2</ecNumber>
    </recommendedName>
</protein>
<dbReference type="NCBIfam" id="TIGR00575">
    <property type="entry name" value="dnlj"/>
    <property type="match status" value="1"/>
</dbReference>
<dbReference type="Pfam" id="PF00533">
    <property type="entry name" value="BRCT"/>
    <property type="match status" value="1"/>
</dbReference>
<dbReference type="Pfam" id="PF03120">
    <property type="entry name" value="OB_DNA_ligase"/>
    <property type="match status" value="1"/>
</dbReference>
<evidence type="ECO:0000313" key="14">
    <source>
        <dbReference type="EMBL" id="CAD8580381.1"/>
    </source>
</evidence>
<dbReference type="Pfam" id="PF01653">
    <property type="entry name" value="DNA_ligase_aden"/>
    <property type="match status" value="1"/>
</dbReference>
<evidence type="ECO:0000256" key="6">
    <source>
        <dbReference type="ARBA" id="ARBA00022763"/>
    </source>
</evidence>
<dbReference type="CDD" id="cd17748">
    <property type="entry name" value="BRCT_DNA_ligase_like"/>
    <property type="match status" value="1"/>
</dbReference>
<keyword evidence="6" id="KW-0227">DNA damage</keyword>
<dbReference type="HAMAP" id="MF_01588">
    <property type="entry name" value="DNA_ligase_A"/>
    <property type="match status" value="1"/>
</dbReference>
<dbReference type="GO" id="GO:0006281">
    <property type="term" value="P:DNA repair"/>
    <property type="evidence" value="ECO:0007669"/>
    <property type="project" value="UniProtKB-KW"/>
</dbReference>
<accession>A0A7S0PKE7</accession>
<evidence type="ECO:0000256" key="2">
    <source>
        <dbReference type="ARBA" id="ARBA00012722"/>
    </source>
</evidence>
<evidence type="ECO:0000256" key="9">
    <source>
        <dbReference type="ARBA" id="ARBA00023027"/>
    </source>
</evidence>
<dbReference type="SUPFAM" id="SSF47781">
    <property type="entry name" value="RuvA domain 2-like"/>
    <property type="match status" value="1"/>
</dbReference>
<dbReference type="InterPro" id="IPR004150">
    <property type="entry name" value="NAD_DNA_ligase_OB"/>
</dbReference>